<sequence length="263" mass="29193">MRISAAFAILPELYLAITAGLWPIILAIYHTPSLLLQPHELSYIFMFHAWRLFGDGVDGNARATKQSLITPHAYGVVLDIGAGHGHTINYLDHSRVTKYVAVEPNTHMHAELRRTASAAGYTESTGTLLILSCGAEHISTILSSLPTPLGHPPIDTLISILTMCSIPSPQITISGLITEVVRPGGQILFYEHCLSDRKDVGWWQSFWTPFWRVFFGGCCLDRPTQRWIEDIGGWAGGEGVWDTNGEMEEHLFFYRAGRFVKAG</sequence>
<protein>
    <recommendedName>
        <fullName evidence="4">Methyltransferase domain-containing protein</fullName>
    </recommendedName>
</protein>
<reference evidence="2 3" key="1">
    <citation type="submission" date="2014-04" db="EMBL/GenBank/DDBJ databases">
        <authorList>
            <consortium name="DOE Joint Genome Institute"/>
            <person name="Kuo A."/>
            <person name="Ruytinx J."/>
            <person name="Rineau F."/>
            <person name="Colpaert J."/>
            <person name="Kohler A."/>
            <person name="Nagy L.G."/>
            <person name="Floudas D."/>
            <person name="Copeland A."/>
            <person name="Barry K.W."/>
            <person name="Cichocki N."/>
            <person name="Veneault-Fourrey C."/>
            <person name="LaButti K."/>
            <person name="Lindquist E.A."/>
            <person name="Lipzen A."/>
            <person name="Lundell T."/>
            <person name="Morin E."/>
            <person name="Murat C."/>
            <person name="Sun H."/>
            <person name="Tunlid A."/>
            <person name="Henrissat B."/>
            <person name="Grigoriev I.V."/>
            <person name="Hibbett D.S."/>
            <person name="Martin F."/>
            <person name="Nordberg H.P."/>
            <person name="Cantor M.N."/>
            <person name="Hua S.X."/>
        </authorList>
    </citation>
    <scope>NUCLEOTIDE SEQUENCE [LARGE SCALE GENOMIC DNA]</scope>
    <source>
        <strain evidence="2 3">UH-Slu-Lm8-n1</strain>
    </source>
</reference>
<keyword evidence="1" id="KW-0812">Transmembrane</keyword>
<keyword evidence="3" id="KW-1185">Reference proteome</keyword>
<dbReference type="PANTHER" id="PTHR45036">
    <property type="entry name" value="METHYLTRANSFERASE LIKE 7B"/>
    <property type="match status" value="1"/>
</dbReference>
<feature type="transmembrane region" description="Helical" evidence="1">
    <location>
        <begin position="7"/>
        <end position="29"/>
    </location>
</feature>
<dbReference type="OrthoDB" id="540004at2759"/>
<dbReference type="Proteomes" id="UP000054485">
    <property type="component" value="Unassembled WGS sequence"/>
</dbReference>
<dbReference type="InterPro" id="IPR052356">
    <property type="entry name" value="Thiol_S-MT"/>
</dbReference>
<accession>A0A0C9ZWD4</accession>
<dbReference type="Gene3D" id="3.40.50.150">
    <property type="entry name" value="Vaccinia Virus protein VP39"/>
    <property type="match status" value="1"/>
</dbReference>
<proteinExistence type="predicted"/>
<keyword evidence="1" id="KW-1133">Transmembrane helix</keyword>
<evidence type="ECO:0000313" key="3">
    <source>
        <dbReference type="Proteomes" id="UP000054485"/>
    </source>
</evidence>
<organism evidence="2 3">
    <name type="scientific">Suillus luteus UH-Slu-Lm8-n1</name>
    <dbReference type="NCBI Taxonomy" id="930992"/>
    <lineage>
        <taxon>Eukaryota</taxon>
        <taxon>Fungi</taxon>
        <taxon>Dikarya</taxon>
        <taxon>Basidiomycota</taxon>
        <taxon>Agaricomycotina</taxon>
        <taxon>Agaricomycetes</taxon>
        <taxon>Agaricomycetidae</taxon>
        <taxon>Boletales</taxon>
        <taxon>Suillineae</taxon>
        <taxon>Suillaceae</taxon>
        <taxon>Suillus</taxon>
    </lineage>
</organism>
<dbReference type="InParanoid" id="A0A0C9ZWD4"/>
<dbReference type="AlphaFoldDB" id="A0A0C9ZWD4"/>
<evidence type="ECO:0000313" key="2">
    <source>
        <dbReference type="EMBL" id="KIK33746.1"/>
    </source>
</evidence>
<evidence type="ECO:0008006" key="4">
    <source>
        <dbReference type="Google" id="ProtNLM"/>
    </source>
</evidence>
<name>A0A0C9ZWD4_9AGAM</name>
<dbReference type="InterPro" id="IPR029063">
    <property type="entry name" value="SAM-dependent_MTases_sf"/>
</dbReference>
<dbReference type="SUPFAM" id="SSF53335">
    <property type="entry name" value="S-adenosyl-L-methionine-dependent methyltransferases"/>
    <property type="match status" value="1"/>
</dbReference>
<dbReference type="PANTHER" id="PTHR45036:SF1">
    <property type="entry name" value="METHYLTRANSFERASE LIKE 7A"/>
    <property type="match status" value="1"/>
</dbReference>
<evidence type="ECO:0000256" key="1">
    <source>
        <dbReference type="SAM" id="Phobius"/>
    </source>
</evidence>
<keyword evidence="1" id="KW-0472">Membrane</keyword>
<reference evidence="3" key="2">
    <citation type="submission" date="2015-01" db="EMBL/GenBank/DDBJ databases">
        <title>Evolutionary Origins and Diversification of the Mycorrhizal Mutualists.</title>
        <authorList>
            <consortium name="DOE Joint Genome Institute"/>
            <consortium name="Mycorrhizal Genomics Consortium"/>
            <person name="Kohler A."/>
            <person name="Kuo A."/>
            <person name="Nagy L.G."/>
            <person name="Floudas D."/>
            <person name="Copeland A."/>
            <person name="Barry K.W."/>
            <person name="Cichocki N."/>
            <person name="Veneault-Fourrey C."/>
            <person name="LaButti K."/>
            <person name="Lindquist E.A."/>
            <person name="Lipzen A."/>
            <person name="Lundell T."/>
            <person name="Morin E."/>
            <person name="Murat C."/>
            <person name="Riley R."/>
            <person name="Ohm R."/>
            <person name="Sun H."/>
            <person name="Tunlid A."/>
            <person name="Henrissat B."/>
            <person name="Grigoriev I.V."/>
            <person name="Hibbett D.S."/>
            <person name="Martin F."/>
        </authorList>
    </citation>
    <scope>NUCLEOTIDE SEQUENCE [LARGE SCALE GENOMIC DNA]</scope>
    <source>
        <strain evidence="3">UH-Slu-Lm8-n1</strain>
    </source>
</reference>
<dbReference type="EMBL" id="KN835876">
    <property type="protein sequence ID" value="KIK33746.1"/>
    <property type="molecule type" value="Genomic_DNA"/>
</dbReference>
<dbReference type="HOGENOM" id="CLU_037990_6_2_1"/>
<dbReference type="STRING" id="930992.A0A0C9ZWD4"/>
<dbReference type="Pfam" id="PF13489">
    <property type="entry name" value="Methyltransf_23"/>
    <property type="match status" value="1"/>
</dbReference>
<gene>
    <name evidence="2" type="ORF">CY34DRAFT_18175</name>
</gene>